<dbReference type="CDD" id="cd04301">
    <property type="entry name" value="NAT_SF"/>
    <property type="match status" value="1"/>
</dbReference>
<dbReference type="PROSITE" id="PS51186">
    <property type="entry name" value="GNAT"/>
    <property type="match status" value="1"/>
</dbReference>
<protein>
    <submittedName>
        <fullName evidence="3">GNAT family N-acetyltransferase</fullName>
    </submittedName>
</protein>
<keyword evidence="1 3" id="KW-0808">Transferase</keyword>
<gene>
    <name evidence="3" type="ORF">A6J77_004265</name>
</gene>
<dbReference type="AlphaFoldDB" id="A0A2J9PR03"/>
<evidence type="ECO:0000256" key="1">
    <source>
        <dbReference type="ARBA" id="ARBA00022679"/>
    </source>
</evidence>
<dbReference type="Proteomes" id="UP000192813">
    <property type="component" value="Unassembled WGS sequence"/>
</dbReference>
<dbReference type="EMBL" id="NBTM02000001">
    <property type="protein sequence ID" value="PNL92430.1"/>
    <property type="molecule type" value="Genomic_DNA"/>
</dbReference>
<evidence type="ECO:0000313" key="3">
    <source>
        <dbReference type="EMBL" id="PNL92430.1"/>
    </source>
</evidence>
<dbReference type="InterPro" id="IPR050769">
    <property type="entry name" value="NAT_camello-type"/>
</dbReference>
<evidence type="ECO:0000259" key="2">
    <source>
        <dbReference type="PROSITE" id="PS51186"/>
    </source>
</evidence>
<dbReference type="InterPro" id="IPR016181">
    <property type="entry name" value="Acyl_CoA_acyltransferase"/>
</dbReference>
<dbReference type="GO" id="GO:0008080">
    <property type="term" value="F:N-acetyltransferase activity"/>
    <property type="evidence" value="ECO:0007669"/>
    <property type="project" value="InterPro"/>
</dbReference>
<dbReference type="SUPFAM" id="SSF55729">
    <property type="entry name" value="Acyl-CoA N-acyltransferases (Nat)"/>
    <property type="match status" value="1"/>
</dbReference>
<proteinExistence type="predicted"/>
<comment type="caution">
    <text evidence="3">The sequence shown here is derived from an EMBL/GenBank/DDBJ whole genome shotgun (WGS) entry which is preliminary data.</text>
</comment>
<feature type="domain" description="N-acetyltransferase" evidence="2">
    <location>
        <begin position="1"/>
        <end position="178"/>
    </location>
</feature>
<dbReference type="InterPro" id="IPR000182">
    <property type="entry name" value="GNAT_dom"/>
</dbReference>
<reference evidence="4" key="1">
    <citation type="submission" date="2017-12" db="EMBL/GenBank/DDBJ databases">
        <title>FDA dAtabase for Regulatory Grade micrObial Sequences (FDA-ARGOS): Supporting development and validation of Infectious Disease Dx tests.</title>
        <authorList>
            <person name="Hoffmann M."/>
            <person name="Allard M."/>
            <person name="Evans P."/>
            <person name="Brown E."/>
            <person name="Tallon L."/>
            <person name="Sadzewicz L."/>
            <person name="Sengamalay N."/>
            <person name="Ott S."/>
            <person name="Godinez A."/>
            <person name="Nagaraj S."/>
            <person name="Vavikolanu K."/>
            <person name="Aluvathingal J."/>
            <person name="Nadendla S."/>
            <person name="Sichtig H."/>
        </authorList>
    </citation>
    <scope>NUCLEOTIDE SEQUENCE [LARGE SCALE GENOMIC DNA]</scope>
    <source>
        <strain evidence="4">FDAARGOS_249</strain>
    </source>
</reference>
<name>A0A2J9PR03_9LACT</name>
<dbReference type="Pfam" id="PF00583">
    <property type="entry name" value="Acetyltransf_1"/>
    <property type="match status" value="1"/>
</dbReference>
<dbReference type="Gene3D" id="3.40.630.30">
    <property type="match status" value="1"/>
</dbReference>
<dbReference type="PANTHER" id="PTHR13947:SF37">
    <property type="entry name" value="LD18367P"/>
    <property type="match status" value="1"/>
</dbReference>
<dbReference type="PANTHER" id="PTHR13947">
    <property type="entry name" value="GNAT FAMILY N-ACETYLTRANSFERASE"/>
    <property type="match status" value="1"/>
</dbReference>
<accession>A0A2J9PR03</accession>
<sequence length="181" mass="20383">MKIRPIAKEDEPVIATIIRSVLEENHLDVPGTAYFDPQLDYMYDYYQKLVDSAYWVVEDQGCLVGGVGIGLLSKSLNFPINGHPGLSAEKATKGVKVGELQKLYLLPDARGKGYSRRLMDTVMVFAVDHGYDFLYLETIKSLEVAIVLYKKLGYQFLDKPLLPGDHILMDTFMMKDLNAKS</sequence>
<evidence type="ECO:0000313" key="4">
    <source>
        <dbReference type="Proteomes" id="UP000192813"/>
    </source>
</evidence>
<organism evidence="3 4">
    <name type="scientific">Aerococcus viridans</name>
    <dbReference type="NCBI Taxonomy" id="1377"/>
    <lineage>
        <taxon>Bacteria</taxon>
        <taxon>Bacillati</taxon>
        <taxon>Bacillota</taxon>
        <taxon>Bacilli</taxon>
        <taxon>Lactobacillales</taxon>
        <taxon>Aerococcaceae</taxon>
        <taxon>Aerococcus</taxon>
    </lineage>
</organism>